<organism evidence="1 2">
    <name type="scientific">Parageobacillus thermoglucosidasius</name>
    <name type="common">Geobacillus thermoglucosidasius</name>
    <dbReference type="NCBI Taxonomy" id="1426"/>
    <lineage>
        <taxon>Bacteria</taxon>
        <taxon>Bacillati</taxon>
        <taxon>Bacillota</taxon>
        <taxon>Bacilli</taxon>
        <taxon>Bacillales</taxon>
        <taxon>Anoxybacillaceae</taxon>
        <taxon>Parageobacillus</taxon>
    </lineage>
</organism>
<dbReference type="OrthoDB" id="2607221at2"/>
<comment type="caution">
    <text evidence="1">The sequence shown here is derived from an EMBL/GenBank/DDBJ whole genome shotgun (WGS) entry which is preliminary data.</text>
</comment>
<gene>
    <name evidence="1" type="ORF">A7K69_10905</name>
</gene>
<dbReference type="EMBL" id="LXMA01000038">
    <property type="protein sequence ID" value="OAT71910.1"/>
    <property type="molecule type" value="Genomic_DNA"/>
</dbReference>
<proteinExistence type="predicted"/>
<accession>A0A1B7KPH2</accession>
<name>A0A1B7KPH2_PARTM</name>
<evidence type="ECO:0000313" key="2">
    <source>
        <dbReference type="Proteomes" id="UP000078290"/>
    </source>
</evidence>
<reference evidence="2" key="1">
    <citation type="submission" date="2016-05" db="EMBL/GenBank/DDBJ databases">
        <authorList>
            <person name="Wang W."/>
            <person name="Zhu L."/>
        </authorList>
    </citation>
    <scope>NUCLEOTIDE SEQUENCE [LARGE SCALE GENOMIC DNA]</scope>
    <source>
        <strain evidence="2">W-2</strain>
    </source>
</reference>
<dbReference type="Proteomes" id="UP000078290">
    <property type="component" value="Unassembled WGS sequence"/>
</dbReference>
<dbReference type="AlphaFoldDB" id="A0A1B7KPH2"/>
<sequence>MTDFPDGSVLRETISGKWYRIAKGCGRSTLLLDLPNGILLAINVSSKMIEILVPDKNEIYRRAGDVSFEIENGKTIVHLFSEALEEIQLDTQGTKISNTFSELTSIFAKLDLSKVEEWYTKRIPD</sequence>
<protein>
    <submittedName>
        <fullName evidence="1">Uncharacterized protein</fullName>
    </submittedName>
</protein>
<evidence type="ECO:0000313" key="1">
    <source>
        <dbReference type="EMBL" id="OAT71910.1"/>
    </source>
</evidence>
<dbReference type="RefSeq" id="WP_064552415.1">
    <property type="nucleotide sequence ID" value="NZ_LXMA01000038.1"/>
</dbReference>